<dbReference type="GO" id="GO:0006083">
    <property type="term" value="P:acetate metabolic process"/>
    <property type="evidence" value="ECO:0007669"/>
    <property type="project" value="InterPro"/>
</dbReference>
<organism evidence="4 5">
    <name type="scientific">Steinernema hermaphroditum</name>
    <dbReference type="NCBI Taxonomy" id="289476"/>
    <lineage>
        <taxon>Eukaryota</taxon>
        <taxon>Metazoa</taxon>
        <taxon>Ecdysozoa</taxon>
        <taxon>Nematoda</taxon>
        <taxon>Chromadorea</taxon>
        <taxon>Rhabditida</taxon>
        <taxon>Tylenchina</taxon>
        <taxon>Panagrolaimomorpha</taxon>
        <taxon>Strongyloidoidea</taxon>
        <taxon>Steinernematidae</taxon>
        <taxon>Steinernema</taxon>
    </lineage>
</organism>
<feature type="domain" description="Acetyl-CoA hydrolase/transferase N-terminal" evidence="2">
    <location>
        <begin position="95"/>
        <end position="265"/>
    </location>
</feature>
<feature type="domain" description="Acetyl-CoA hydrolase/transferase C-terminal" evidence="3">
    <location>
        <begin position="358"/>
        <end position="512"/>
    </location>
</feature>
<dbReference type="Pfam" id="PF13336">
    <property type="entry name" value="AcetylCoA_hyd_C"/>
    <property type="match status" value="1"/>
</dbReference>
<gene>
    <name evidence="4" type="ORF">QR680_004602</name>
</gene>
<dbReference type="GO" id="GO:0008775">
    <property type="term" value="F:acetate CoA-transferase activity"/>
    <property type="evidence" value="ECO:0007669"/>
    <property type="project" value="InterPro"/>
</dbReference>
<dbReference type="Pfam" id="PF02550">
    <property type="entry name" value="AcetylCoA_hydro"/>
    <property type="match status" value="1"/>
</dbReference>
<dbReference type="InterPro" id="IPR046433">
    <property type="entry name" value="ActCoA_hydro"/>
</dbReference>
<dbReference type="Gene3D" id="3.30.750.70">
    <property type="entry name" value="4-hydroxybutyrate coenzyme like domains"/>
    <property type="match status" value="1"/>
</dbReference>
<evidence type="ECO:0000256" key="1">
    <source>
        <dbReference type="ARBA" id="ARBA00009632"/>
    </source>
</evidence>
<dbReference type="PANTHER" id="PTHR21432">
    <property type="entry name" value="ACETYL-COA HYDROLASE-RELATED"/>
    <property type="match status" value="1"/>
</dbReference>
<accession>A0AA39LTG0</accession>
<evidence type="ECO:0000313" key="4">
    <source>
        <dbReference type="EMBL" id="KAK0409531.1"/>
    </source>
</evidence>
<proteinExistence type="inferred from homology"/>
<dbReference type="EMBL" id="JAUCMV010000003">
    <property type="protein sequence ID" value="KAK0409531.1"/>
    <property type="molecule type" value="Genomic_DNA"/>
</dbReference>
<dbReference type="InterPro" id="IPR026888">
    <property type="entry name" value="AcetylCoA_hyd_C"/>
</dbReference>
<protein>
    <recommendedName>
        <fullName evidence="6">Acetyl-CoA hydrolase</fullName>
    </recommendedName>
</protein>
<dbReference type="AlphaFoldDB" id="A0AA39LTG0"/>
<dbReference type="SUPFAM" id="SSF100950">
    <property type="entry name" value="NagB/RpiA/CoA transferase-like"/>
    <property type="match status" value="2"/>
</dbReference>
<dbReference type="InterPro" id="IPR003702">
    <property type="entry name" value="ActCoA_hydro_N"/>
</dbReference>
<dbReference type="InterPro" id="IPR038460">
    <property type="entry name" value="AcetylCoA_hyd_C_sf"/>
</dbReference>
<evidence type="ECO:0000259" key="3">
    <source>
        <dbReference type="Pfam" id="PF13336"/>
    </source>
</evidence>
<evidence type="ECO:0000313" key="5">
    <source>
        <dbReference type="Proteomes" id="UP001175271"/>
    </source>
</evidence>
<keyword evidence="5" id="KW-1185">Reference proteome</keyword>
<evidence type="ECO:0008006" key="6">
    <source>
        <dbReference type="Google" id="ProtNLM"/>
    </source>
</evidence>
<name>A0AA39LTG0_9BILA</name>
<evidence type="ECO:0000259" key="2">
    <source>
        <dbReference type="Pfam" id="PF02550"/>
    </source>
</evidence>
<comment type="caution">
    <text evidence="4">The sequence shown here is derived from an EMBL/GenBank/DDBJ whole genome shotgun (WGS) entry which is preliminary data.</text>
</comment>
<dbReference type="PANTHER" id="PTHR21432:SF13">
    <property type="entry name" value="ACETYL-COA HYDROLASE"/>
    <property type="match status" value="1"/>
</dbReference>
<reference evidence="4" key="1">
    <citation type="submission" date="2023-06" db="EMBL/GenBank/DDBJ databases">
        <title>Genomic analysis of the entomopathogenic nematode Steinernema hermaphroditum.</title>
        <authorList>
            <person name="Schwarz E.M."/>
            <person name="Heppert J.K."/>
            <person name="Baniya A."/>
            <person name="Schwartz H.T."/>
            <person name="Tan C.-H."/>
            <person name="Antoshechkin I."/>
            <person name="Sternberg P.W."/>
            <person name="Goodrich-Blair H."/>
            <person name="Dillman A.R."/>
        </authorList>
    </citation>
    <scope>NUCLEOTIDE SEQUENCE</scope>
    <source>
        <strain evidence="4">PS9179</strain>
        <tissue evidence="4">Whole animal</tissue>
    </source>
</reference>
<dbReference type="GO" id="GO:0005739">
    <property type="term" value="C:mitochondrion"/>
    <property type="evidence" value="ECO:0007669"/>
    <property type="project" value="TreeGrafter"/>
</dbReference>
<dbReference type="Proteomes" id="UP001175271">
    <property type="component" value="Unassembled WGS sequence"/>
</dbReference>
<dbReference type="InterPro" id="IPR037171">
    <property type="entry name" value="NagB/RpiA_transferase-like"/>
</dbReference>
<dbReference type="Gene3D" id="3.40.1080.10">
    <property type="entry name" value="Glutaconate Coenzyme A-transferase"/>
    <property type="match status" value="1"/>
</dbReference>
<dbReference type="Gene3D" id="3.40.1080.20">
    <property type="entry name" value="Acetyl-CoA hydrolase/transferase C-terminal domain"/>
    <property type="match status" value="1"/>
</dbReference>
<sequence>MIPQENPTKEPPPRGGRCPEDIHITLEGVKPLRIPEYVYFRCPNAKPGYTMEIYMLSVFSALSRRHLTGISGINPNVVVRTLSNPLEGKKANYTSVEDAVSMVKSGDSIHVHGCASTPTELLDELCKQALERDLKGLKLSHILTFGNAKWIEKEYSDRIRSNCIFTCANMRKPVNAGIADYIPVFLSESIRLYDEKALPLDVAFITVSPPDAHGYCSLGVNVDCSSAAARNAKKIIAIENPSMPLTFGDSVIHVSQIDALVKVNERGIYEMSNGKGSEEEKRIGKLIAENLVDNGATLQMGIGAIPDSSLAAMANHKDLGIHSEMISDGVIDLIKKNVVTNNKKTVLPGQVVTSFAMGSRKFYDFLDGNPQITFASSAFTNDVHVIAEQSNMTAINSCIEIDLTGQICSDSIGTNIYSGFGGQVDFIYGTAVTKDRKGKPIIALTSQTNKGISKIVPTLKEGSGVVTTRGHVRYVVTEYGIAQLWGKNLRQRAYELIQIAHPNHREELEKAAFERLKCMPSRD</sequence>
<comment type="similarity">
    <text evidence="1">Belongs to the acetyl-CoA hydrolase/transferase family.</text>
</comment>